<reference evidence="2" key="1">
    <citation type="journal article" date="2014" name="Int. J. Syst. Evol. Microbiol.">
        <title>Complete genome sequence of Corynebacterium casei LMG S-19264T (=DSM 44701T), isolated from a smear-ripened cheese.</title>
        <authorList>
            <consortium name="US DOE Joint Genome Institute (JGI-PGF)"/>
            <person name="Walter F."/>
            <person name="Albersmeier A."/>
            <person name="Kalinowski J."/>
            <person name="Ruckert C."/>
        </authorList>
    </citation>
    <scope>NUCLEOTIDE SEQUENCE</scope>
    <source>
        <strain evidence="2">JCM 4386</strain>
    </source>
</reference>
<accession>A0A918LBQ5</accession>
<comment type="caution">
    <text evidence="2">The sequence shown here is derived from an EMBL/GenBank/DDBJ whole genome shotgun (WGS) entry which is preliminary data.</text>
</comment>
<keyword evidence="3" id="KW-1185">Reference proteome</keyword>
<name>A0A918LBQ5_9ACTN</name>
<feature type="region of interest" description="Disordered" evidence="1">
    <location>
        <begin position="1"/>
        <end position="33"/>
    </location>
</feature>
<gene>
    <name evidence="2" type="ORF">GCM10010269_77070</name>
</gene>
<evidence type="ECO:0000313" key="2">
    <source>
        <dbReference type="EMBL" id="GGS26976.1"/>
    </source>
</evidence>
<proteinExistence type="predicted"/>
<organism evidence="2 3">
    <name type="scientific">Streptomyces humidus</name>
    <dbReference type="NCBI Taxonomy" id="52259"/>
    <lineage>
        <taxon>Bacteria</taxon>
        <taxon>Bacillati</taxon>
        <taxon>Actinomycetota</taxon>
        <taxon>Actinomycetes</taxon>
        <taxon>Kitasatosporales</taxon>
        <taxon>Streptomycetaceae</taxon>
        <taxon>Streptomyces</taxon>
    </lineage>
</organism>
<dbReference type="Proteomes" id="UP000606194">
    <property type="component" value="Unassembled WGS sequence"/>
</dbReference>
<dbReference type="EMBL" id="BMTL01000050">
    <property type="protein sequence ID" value="GGS26976.1"/>
    <property type="molecule type" value="Genomic_DNA"/>
</dbReference>
<sequence>MTTDSPGRTSPHAAEDTPPAPTDGLTCRPARPPAHPLLGRLLDAAEGRFPPADGAVTVLPSLPGGLECSVAFTGHAVVATALSAARVRAHRPDGFGGSVSPDFLRALAGPGGWIGDVDATLVGRGVGGPARLGRLVGSDDHPRVRYARELRSDVRVFGDDRGLVTLAAGLAGRTELSIELHRPEDSGGGCGRGRSLLGDALTLVPGGEPVFAAVAPGNARSLRAFLAAGFAPIGSEVLVRPDRTRA</sequence>
<reference evidence="2" key="2">
    <citation type="submission" date="2020-09" db="EMBL/GenBank/DDBJ databases">
        <authorList>
            <person name="Sun Q."/>
            <person name="Ohkuma M."/>
        </authorList>
    </citation>
    <scope>NUCLEOTIDE SEQUENCE</scope>
    <source>
        <strain evidence="2">JCM 4386</strain>
    </source>
</reference>
<dbReference type="RefSeq" id="WP_229878652.1">
    <property type="nucleotide sequence ID" value="NZ_BMTL01000050.1"/>
</dbReference>
<evidence type="ECO:0000256" key="1">
    <source>
        <dbReference type="SAM" id="MobiDB-lite"/>
    </source>
</evidence>
<protein>
    <submittedName>
        <fullName evidence="2">N-acetyltransferase</fullName>
    </submittedName>
</protein>
<dbReference type="AlphaFoldDB" id="A0A918LBQ5"/>
<evidence type="ECO:0000313" key="3">
    <source>
        <dbReference type="Proteomes" id="UP000606194"/>
    </source>
</evidence>